<proteinExistence type="predicted"/>
<keyword evidence="1" id="KW-0472">Membrane</keyword>
<dbReference type="Proteomes" id="UP001161497">
    <property type="component" value="Chromosome"/>
</dbReference>
<gene>
    <name evidence="2" type="ORF">MFUM_1235</name>
</gene>
<evidence type="ECO:0000256" key="1">
    <source>
        <dbReference type="SAM" id="Phobius"/>
    </source>
</evidence>
<keyword evidence="1" id="KW-0812">Transmembrane</keyword>
<dbReference type="EMBL" id="OX458932">
    <property type="protein sequence ID" value="CAI9085591.1"/>
    <property type="molecule type" value="Genomic_DNA"/>
</dbReference>
<keyword evidence="1" id="KW-1133">Transmembrane helix</keyword>
<reference evidence="2" key="1">
    <citation type="submission" date="2023-03" db="EMBL/GenBank/DDBJ databases">
        <authorList>
            <person name="Cremers G."/>
            <person name="Picone N."/>
        </authorList>
    </citation>
    <scope>NUCLEOTIDE SEQUENCE</scope>
    <source>
        <strain evidence="2">Sample_alias</strain>
    </source>
</reference>
<accession>A0ABM9IDF7</accession>
<feature type="transmembrane region" description="Helical" evidence="1">
    <location>
        <begin position="12"/>
        <end position="29"/>
    </location>
</feature>
<protein>
    <submittedName>
        <fullName evidence="2">Uncharacterized protein</fullName>
    </submittedName>
</protein>
<keyword evidence="3" id="KW-1185">Reference proteome</keyword>
<evidence type="ECO:0000313" key="3">
    <source>
        <dbReference type="Proteomes" id="UP001161497"/>
    </source>
</evidence>
<sequence length="224" mass="26246">MAPYYHKITKPLWILYNWLTVFFFLLPDIEAVENKSVEYLKAPYEFDPKIWHYLFDDKPVILLQKHKSKNGSLYYILEKIETPDQAHMGTTYYIQSVHGKVYLLYEDRNTESPIPPLTNMGIPWDIAVDIEKINLMHKISSIGIKNTSKWVVESITKHRNIYFYTPEFIEAAKRLKILPKNYKLPPLLPKDEAELEKYLSTKITPTLIDARLVGETAPTNSLNR</sequence>
<dbReference type="RefSeq" id="WP_009058711.1">
    <property type="nucleotide sequence ID" value="NZ_JAHXRZ010000008.1"/>
</dbReference>
<evidence type="ECO:0000313" key="2">
    <source>
        <dbReference type="EMBL" id="CAI9085591.1"/>
    </source>
</evidence>
<organism evidence="2 3">
    <name type="scientific">Candidatus Methylacidiphilum fumarolicum</name>
    <dbReference type="NCBI Taxonomy" id="591154"/>
    <lineage>
        <taxon>Bacteria</taxon>
        <taxon>Pseudomonadati</taxon>
        <taxon>Verrucomicrobiota</taxon>
        <taxon>Methylacidiphilae</taxon>
        <taxon>Methylacidiphilales</taxon>
        <taxon>Methylacidiphilaceae</taxon>
        <taxon>Methylacidiphilum (ex Ratnadevi et al. 2023)</taxon>
    </lineage>
</organism>
<name>A0ABM9IDF7_9BACT</name>